<dbReference type="Pfam" id="PF00571">
    <property type="entry name" value="CBS"/>
    <property type="match status" value="2"/>
</dbReference>
<keyword evidence="6" id="KW-1185">Reference proteome</keyword>
<keyword evidence="2 3" id="KW-0129">CBS domain</keyword>
<dbReference type="RefSeq" id="WP_132477110.1">
    <property type="nucleotide sequence ID" value="NZ_JBEBWM010000076.1"/>
</dbReference>
<dbReference type="PANTHER" id="PTHR22777:SF27">
    <property type="entry name" value="MAGNESIUM AND COBALT EFFLUX PROTEIN CORC"/>
    <property type="match status" value="1"/>
</dbReference>
<dbReference type="OrthoDB" id="9798188at2"/>
<dbReference type="SUPFAM" id="SSF54631">
    <property type="entry name" value="CBS-domain pair"/>
    <property type="match status" value="1"/>
</dbReference>
<protein>
    <submittedName>
        <fullName evidence="5">Magnesium and cobalt transporter</fullName>
    </submittedName>
</protein>
<dbReference type="InterPro" id="IPR016169">
    <property type="entry name" value="FAD-bd_PCMH_sub2"/>
</dbReference>
<dbReference type="GO" id="GO:0005886">
    <property type="term" value="C:plasma membrane"/>
    <property type="evidence" value="ECO:0007669"/>
    <property type="project" value="TreeGrafter"/>
</dbReference>
<keyword evidence="1" id="KW-0677">Repeat</keyword>
<dbReference type="SUPFAM" id="SSF56176">
    <property type="entry name" value="FAD-binding/transporter-associated domain-like"/>
    <property type="match status" value="1"/>
</dbReference>
<dbReference type="InterPro" id="IPR046342">
    <property type="entry name" value="CBS_dom_sf"/>
</dbReference>
<evidence type="ECO:0000256" key="1">
    <source>
        <dbReference type="ARBA" id="ARBA00022737"/>
    </source>
</evidence>
<evidence type="ECO:0000259" key="4">
    <source>
        <dbReference type="PROSITE" id="PS51371"/>
    </source>
</evidence>
<dbReference type="PANTHER" id="PTHR22777">
    <property type="entry name" value="HEMOLYSIN-RELATED"/>
    <property type="match status" value="1"/>
</dbReference>
<accession>A0A4R3V145</accession>
<evidence type="ECO:0000313" key="5">
    <source>
        <dbReference type="EMBL" id="TCU98446.1"/>
    </source>
</evidence>
<dbReference type="EMBL" id="SMBX01000005">
    <property type="protein sequence ID" value="TCU98446.1"/>
    <property type="molecule type" value="Genomic_DNA"/>
</dbReference>
<dbReference type="Gene3D" id="3.10.580.10">
    <property type="entry name" value="CBS-domain"/>
    <property type="match status" value="1"/>
</dbReference>
<dbReference type="InterPro" id="IPR000644">
    <property type="entry name" value="CBS_dom"/>
</dbReference>
<sequence>MSDPYPADAEPRQAAATKKPSIIARLQRYVRPELSDRDDIKTVLEQARDKQVLDSQSYAMLCGALEVAEKTAADIMVPRSKIDMLDIGKPLSELLAEIIETGHSRFPIYETDRDNIMGILLAKDLLLSISNPSIDLRPLIRPAVFIPETKRLNELLHEFRSSRNHLAIVIDEHGGTSGLITMEDVLEQIVGDIEDEYDEDDEQTIFQTSTNSWRAMGVTEIEDFNEAFGTSLPNEDYDTLGGWLAAELGHIPRRGEHRAIDLEDGHTLKLTVVGADAKRALWLHIQRDAPAAQDSSAPAADAEDAP</sequence>
<dbReference type="Gene3D" id="3.30.465.10">
    <property type="match status" value="1"/>
</dbReference>
<comment type="caution">
    <text evidence="5">The sequence shown here is derived from an EMBL/GenBank/DDBJ whole genome shotgun (WGS) entry which is preliminary data.</text>
</comment>
<dbReference type="PROSITE" id="PS51371">
    <property type="entry name" value="CBS"/>
    <property type="match status" value="2"/>
</dbReference>
<dbReference type="Proteomes" id="UP000294692">
    <property type="component" value="Unassembled WGS sequence"/>
</dbReference>
<dbReference type="InterPro" id="IPR036318">
    <property type="entry name" value="FAD-bd_PCMH-like_sf"/>
</dbReference>
<dbReference type="SMART" id="SM01091">
    <property type="entry name" value="CorC_HlyC"/>
    <property type="match status" value="1"/>
</dbReference>
<evidence type="ECO:0000313" key="6">
    <source>
        <dbReference type="Proteomes" id="UP000294692"/>
    </source>
</evidence>
<reference evidence="5 6" key="1">
    <citation type="submission" date="2019-03" db="EMBL/GenBank/DDBJ databases">
        <title>Genomic Encyclopedia of Type Strains, Phase IV (KMG-IV): sequencing the most valuable type-strain genomes for metagenomic binning, comparative biology and taxonomic classification.</title>
        <authorList>
            <person name="Goeker M."/>
        </authorList>
    </citation>
    <scope>NUCLEOTIDE SEQUENCE [LARGE SCALE GENOMIC DNA]</scope>
    <source>
        <strain evidence="5 6">DSM 100048</strain>
    </source>
</reference>
<evidence type="ECO:0000256" key="2">
    <source>
        <dbReference type="ARBA" id="ARBA00023122"/>
    </source>
</evidence>
<dbReference type="InterPro" id="IPR005170">
    <property type="entry name" value="Transptr-assoc_dom"/>
</dbReference>
<dbReference type="CDD" id="cd04590">
    <property type="entry name" value="CBS_pair_CorC_HlyC_assoc"/>
    <property type="match status" value="1"/>
</dbReference>
<feature type="domain" description="CBS" evidence="4">
    <location>
        <begin position="76"/>
        <end position="136"/>
    </location>
</feature>
<dbReference type="FunFam" id="3.10.580.10:FF:000002">
    <property type="entry name" value="Magnesium/cobalt efflux protein CorC"/>
    <property type="match status" value="1"/>
</dbReference>
<evidence type="ECO:0000256" key="3">
    <source>
        <dbReference type="PROSITE-ProRule" id="PRU00703"/>
    </source>
</evidence>
<dbReference type="GO" id="GO:0050660">
    <property type="term" value="F:flavin adenine dinucleotide binding"/>
    <property type="evidence" value="ECO:0007669"/>
    <property type="project" value="InterPro"/>
</dbReference>
<proteinExistence type="predicted"/>
<name>A0A4R3V145_9BURK</name>
<dbReference type="AlphaFoldDB" id="A0A4R3V145"/>
<gene>
    <name evidence="5" type="ORF">EV686_105146</name>
</gene>
<organism evidence="5 6">
    <name type="scientific">Paracandidimonas soli</name>
    <dbReference type="NCBI Taxonomy" id="1917182"/>
    <lineage>
        <taxon>Bacteria</taxon>
        <taxon>Pseudomonadati</taxon>
        <taxon>Pseudomonadota</taxon>
        <taxon>Betaproteobacteria</taxon>
        <taxon>Burkholderiales</taxon>
        <taxon>Alcaligenaceae</taxon>
        <taxon>Paracandidimonas</taxon>
    </lineage>
</organism>
<dbReference type="Pfam" id="PF03471">
    <property type="entry name" value="CorC_HlyC"/>
    <property type="match status" value="1"/>
</dbReference>
<dbReference type="InterPro" id="IPR044751">
    <property type="entry name" value="Ion_transp-like_CBS"/>
</dbReference>
<feature type="domain" description="CBS" evidence="4">
    <location>
        <begin position="139"/>
        <end position="196"/>
    </location>
</feature>